<dbReference type="AlphaFoldDB" id="A0A2U3AKG0"/>
<name>A0A2U3AKG0_9BACL</name>
<evidence type="ECO:0000259" key="1">
    <source>
        <dbReference type="Pfam" id="PF17295"/>
    </source>
</evidence>
<reference evidence="2 3" key="1">
    <citation type="submission" date="2018-05" db="EMBL/GenBank/DDBJ databases">
        <title>Kurthia sibirica genome sequence.</title>
        <authorList>
            <person name="Maclea K.S."/>
            <person name="Goen A.E."/>
        </authorList>
    </citation>
    <scope>NUCLEOTIDE SEQUENCE [LARGE SCALE GENOMIC DNA]</scope>
    <source>
        <strain evidence="2 3">ATCC 49154</strain>
    </source>
</reference>
<feature type="domain" description="DUF5348" evidence="1">
    <location>
        <begin position="78"/>
        <end position="138"/>
    </location>
</feature>
<sequence length="141" mass="16157">MTNVKQVLKQLHTLKSDMNDILNLVGGDGENIVIDESDLDEKFLFGQLQDIINLVDDLNFKLSYLSKEITVQGFLQMNKEGYYEFASGEYLRRGSPIELLVAADEGQEWIYTHVAYSDGEYYAMFLGQEHPLKETLVRIRG</sequence>
<evidence type="ECO:0000313" key="2">
    <source>
        <dbReference type="EMBL" id="PWI25028.1"/>
    </source>
</evidence>
<organism evidence="2 3">
    <name type="scientific">Kurthia sibirica</name>
    <dbReference type="NCBI Taxonomy" id="202750"/>
    <lineage>
        <taxon>Bacteria</taxon>
        <taxon>Bacillati</taxon>
        <taxon>Bacillota</taxon>
        <taxon>Bacilli</taxon>
        <taxon>Bacillales</taxon>
        <taxon>Caryophanaceae</taxon>
        <taxon>Kurthia</taxon>
    </lineage>
</organism>
<dbReference type="RefSeq" id="WP_109306424.1">
    <property type="nucleotide sequence ID" value="NZ_BJUF01000004.1"/>
</dbReference>
<dbReference type="Pfam" id="PF17295">
    <property type="entry name" value="DUF5348"/>
    <property type="match status" value="1"/>
</dbReference>
<protein>
    <recommendedName>
        <fullName evidence="1">DUF5348 domain-containing protein</fullName>
    </recommendedName>
</protein>
<proteinExistence type="predicted"/>
<comment type="caution">
    <text evidence="2">The sequence shown here is derived from an EMBL/GenBank/DDBJ whole genome shotgun (WGS) entry which is preliminary data.</text>
</comment>
<accession>A0A2U3AKG0</accession>
<gene>
    <name evidence="2" type="ORF">DEX24_10670</name>
</gene>
<dbReference type="InterPro" id="IPR035255">
    <property type="entry name" value="DUF5348"/>
</dbReference>
<keyword evidence="3" id="KW-1185">Reference proteome</keyword>
<dbReference type="EMBL" id="QFVR01000013">
    <property type="protein sequence ID" value="PWI25028.1"/>
    <property type="molecule type" value="Genomic_DNA"/>
</dbReference>
<dbReference type="Proteomes" id="UP000245938">
    <property type="component" value="Unassembled WGS sequence"/>
</dbReference>
<evidence type="ECO:0000313" key="3">
    <source>
        <dbReference type="Proteomes" id="UP000245938"/>
    </source>
</evidence>